<evidence type="ECO:0000256" key="1">
    <source>
        <dbReference type="SAM" id="MobiDB-lite"/>
    </source>
</evidence>
<dbReference type="HOGENOM" id="CLU_2384607_0_0_7"/>
<name>A9FAY6_SORC5</name>
<organism evidence="2 3">
    <name type="scientific">Sorangium cellulosum (strain So ce56)</name>
    <name type="common">Polyangium cellulosum (strain So ce56)</name>
    <dbReference type="NCBI Taxonomy" id="448385"/>
    <lineage>
        <taxon>Bacteria</taxon>
        <taxon>Pseudomonadati</taxon>
        <taxon>Myxococcota</taxon>
        <taxon>Polyangia</taxon>
        <taxon>Polyangiales</taxon>
        <taxon>Polyangiaceae</taxon>
        <taxon>Sorangium</taxon>
    </lineage>
</organism>
<keyword evidence="3" id="KW-1185">Reference proteome</keyword>
<evidence type="ECO:0000313" key="2">
    <source>
        <dbReference type="EMBL" id="CAN97956.1"/>
    </source>
</evidence>
<dbReference type="KEGG" id="scl:sce7787"/>
<dbReference type="AlphaFoldDB" id="A9FAY6"/>
<reference evidence="2 3" key="1">
    <citation type="journal article" date="2007" name="Nat. Biotechnol.">
        <title>Complete genome sequence of the myxobacterium Sorangium cellulosum.</title>
        <authorList>
            <person name="Schneiker S."/>
            <person name="Perlova O."/>
            <person name="Kaiser O."/>
            <person name="Gerth K."/>
            <person name="Alici A."/>
            <person name="Altmeyer M.O."/>
            <person name="Bartels D."/>
            <person name="Bekel T."/>
            <person name="Beyer S."/>
            <person name="Bode E."/>
            <person name="Bode H.B."/>
            <person name="Bolten C.J."/>
            <person name="Choudhuri J.V."/>
            <person name="Doss S."/>
            <person name="Elnakady Y.A."/>
            <person name="Frank B."/>
            <person name="Gaigalat L."/>
            <person name="Goesmann A."/>
            <person name="Groeger C."/>
            <person name="Gross F."/>
            <person name="Jelsbak L."/>
            <person name="Jelsbak L."/>
            <person name="Kalinowski J."/>
            <person name="Kegler C."/>
            <person name="Knauber T."/>
            <person name="Konietzny S."/>
            <person name="Kopp M."/>
            <person name="Krause L."/>
            <person name="Krug D."/>
            <person name="Linke B."/>
            <person name="Mahmud T."/>
            <person name="Martinez-Arias R."/>
            <person name="McHardy A.C."/>
            <person name="Merai M."/>
            <person name="Meyer F."/>
            <person name="Mormann S."/>
            <person name="Munoz-Dorado J."/>
            <person name="Perez J."/>
            <person name="Pradella S."/>
            <person name="Rachid S."/>
            <person name="Raddatz G."/>
            <person name="Rosenau F."/>
            <person name="Rueckert C."/>
            <person name="Sasse F."/>
            <person name="Scharfe M."/>
            <person name="Schuster S.C."/>
            <person name="Suen G."/>
            <person name="Treuner-Lange A."/>
            <person name="Velicer G.J."/>
            <person name="Vorholter F.-J."/>
            <person name="Weissman K.J."/>
            <person name="Welch R.D."/>
            <person name="Wenzel S.C."/>
            <person name="Whitworth D.E."/>
            <person name="Wilhelm S."/>
            <person name="Wittmann C."/>
            <person name="Bloecker H."/>
            <person name="Puehler A."/>
            <person name="Mueller R."/>
        </authorList>
    </citation>
    <scope>NUCLEOTIDE SEQUENCE [LARGE SCALE GENOMIC DNA]</scope>
    <source>
        <strain evidence="3">So ce56</strain>
    </source>
</reference>
<dbReference type="Proteomes" id="UP000002139">
    <property type="component" value="Chromosome"/>
</dbReference>
<gene>
    <name evidence="2" type="ordered locus">sce7787</name>
</gene>
<feature type="region of interest" description="Disordered" evidence="1">
    <location>
        <begin position="1"/>
        <end position="94"/>
    </location>
</feature>
<dbReference type="EMBL" id="AM746676">
    <property type="protein sequence ID" value="CAN97956.1"/>
    <property type="molecule type" value="Genomic_DNA"/>
</dbReference>
<feature type="compositionally biased region" description="Basic and acidic residues" evidence="1">
    <location>
        <begin position="13"/>
        <end position="22"/>
    </location>
</feature>
<evidence type="ECO:0000313" key="3">
    <source>
        <dbReference type="Proteomes" id="UP000002139"/>
    </source>
</evidence>
<sequence>MPYHQDGAAGKDSPADEAERRSAGAAARRGRGGGRWPEGTAVATSRGRQVEVAGRVSPCPDKKTPLTDHERTTHPVGDMARAPRAPGSAVEENP</sequence>
<proteinExistence type="predicted"/>
<protein>
    <submittedName>
        <fullName evidence="2">Uncharacterized protein</fullName>
    </submittedName>
</protein>
<dbReference type="STRING" id="448385.sce7787"/>
<accession>A9FAY6</accession>
<feature type="compositionally biased region" description="Basic and acidic residues" evidence="1">
    <location>
        <begin position="60"/>
        <end position="73"/>
    </location>
</feature>